<dbReference type="Proteomes" id="UP000325313">
    <property type="component" value="Unassembled WGS sequence"/>
</dbReference>
<accession>A0A5B0MDB7</accession>
<dbReference type="AlphaFoldDB" id="A0A5B0MDB7"/>
<evidence type="ECO:0000256" key="1">
    <source>
        <dbReference type="SAM" id="MobiDB-lite"/>
    </source>
</evidence>
<proteinExistence type="predicted"/>
<evidence type="ECO:0000313" key="3">
    <source>
        <dbReference type="Proteomes" id="UP000325313"/>
    </source>
</evidence>
<dbReference type="EMBL" id="VDEP01000474">
    <property type="protein sequence ID" value="KAA1073970.1"/>
    <property type="molecule type" value="Genomic_DNA"/>
</dbReference>
<protein>
    <submittedName>
        <fullName evidence="2">Uncharacterized protein</fullName>
    </submittedName>
</protein>
<name>A0A5B0MDB7_PUCGR</name>
<gene>
    <name evidence="2" type="ORF">PGTUg99_027493</name>
</gene>
<reference evidence="2 3" key="1">
    <citation type="submission" date="2019-05" db="EMBL/GenBank/DDBJ databases">
        <title>Emergence of the Ug99 lineage of the wheat stem rust pathogen through somatic hybridization.</title>
        <authorList>
            <person name="Li F."/>
            <person name="Upadhyaya N.M."/>
            <person name="Sperschneider J."/>
            <person name="Matny O."/>
            <person name="Nguyen-Phuc H."/>
            <person name="Mago R."/>
            <person name="Raley C."/>
            <person name="Miller M.E."/>
            <person name="Silverstein K.A.T."/>
            <person name="Henningsen E."/>
            <person name="Hirsch C.D."/>
            <person name="Visser B."/>
            <person name="Pretorius Z.A."/>
            <person name="Steffenson B.J."/>
            <person name="Schwessinger B."/>
            <person name="Dodds P.N."/>
            <person name="Figueroa M."/>
        </authorList>
    </citation>
    <scope>NUCLEOTIDE SEQUENCE [LARGE SCALE GENOMIC DNA]</scope>
    <source>
        <strain evidence="2 3">Ug99</strain>
    </source>
</reference>
<organism evidence="2 3">
    <name type="scientific">Puccinia graminis f. sp. tritici</name>
    <dbReference type="NCBI Taxonomy" id="56615"/>
    <lineage>
        <taxon>Eukaryota</taxon>
        <taxon>Fungi</taxon>
        <taxon>Dikarya</taxon>
        <taxon>Basidiomycota</taxon>
        <taxon>Pucciniomycotina</taxon>
        <taxon>Pucciniomycetes</taxon>
        <taxon>Pucciniales</taxon>
        <taxon>Pucciniaceae</taxon>
        <taxon>Puccinia</taxon>
    </lineage>
</organism>
<feature type="region of interest" description="Disordered" evidence="1">
    <location>
        <begin position="19"/>
        <end position="46"/>
    </location>
</feature>
<sequence>MISKPTATQPTSRATWRTMLPIPEPRSRKTMPGLRPTSRMISETNRGLSSPYTLLLQVS</sequence>
<evidence type="ECO:0000313" key="2">
    <source>
        <dbReference type="EMBL" id="KAA1073970.1"/>
    </source>
</evidence>
<comment type="caution">
    <text evidence="2">The sequence shown here is derived from an EMBL/GenBank/DDBJ whole genome shotgun (WGS) entry which is preliminary data.</text>
</comment>